<evidence type="ECO:0000256" key="1">
    <source>
        <dbReference type="SAM" id="MobiDB-lite"/>
    </source>
</evidence>
<dbReference type="Proteomes" id="UP001286456">
    <property type="component" value="Unassembled WGS sequence"/>
</dbReference>
<proteinExistence type="predicted"/>
<accession>A0AAE0IE84</accession>
<reference evidence="2" key="2">
    <citation type="submission" date="2023-06" db="EMBL/GenBank/DDBJ databases">
        <authorList>
            <consortium name="Lawrence Berkeley National Laboratory"/>
            <person name="Haridas S."/>
            <person name="Hensen N."/>
            <person name="Bonometti L."/>
            <person name="Westerberg I."/>
            <person name="Brannstrom I.O."/>
            <person name="Guillou S."/>
            <person name="Cros-Aarteil S."/>
            <person name="Calhoun S."/>
            <person name="Kuo A."/>
            <person name="Mondo S."/>
            <person name="Pangilinan J."/>
            <person name="Riley R."/>
            <person name="Labutti K."/>
            <person name="Andreopoulos B."/>
            <person name="Lipzen A."/>
            <person name="Chen C."/>
            <person name="Yanf M."/>
            <person name="Daum C."/>
            <person name="Ng V."/>
            <person name="Clum A."/>
            <person name="Steindorff A."/>
            <person name="Ohm R."/>
            <person name="Martin F."/>
            <person name="Silar P."/>
            <person name="Natvig D."/>
            <person name="Lalanne C."/>
            <person name="Gautier V."/>
            <person name="Ament-Velasquez S.L."/>
            <person name="Kruys A."/>
            <person name="Hutchinson M.I."/>
            <person name="Powell A.J."/>
            <person name="Barry K."/>
            <person name="Miller A.N."/>
            <person name="Grigoriev I.V."/>
            <person name="Debuchy R."/>
            <person name="Gladieux P."/>
            <person name="Thoren M.H."/>
            <person name="Johannesson H."/>
        </authorList>
    </citation>
    <scope>NUCLEOTIDE SEQUENCE</scope>
    <source>
        <strain evidence="2">SMH4131-1</strain>
    </source>
</reference>
<dbReference type="AlphaFoldDB" id="A0AAE0IE84"/>
<evidence type="ECO:0000313" key="2">
    <source>
        <dbReference type="EMBL" id="KAK3323318.1"/>
    </source>
</evidence>
<gene>
    <name evidence="2" type="ORF">B0T19DRAFT_442819</name>
</gene>
<sequence length="360" mass="40844">MANQDKINVIPPSLLPDMWEFTQGVPLDPALYEKIPWFPRGASRSIRVMLAKACFMDGRNMPELLFLGPLSSIEVGPRLASYGPSELPLRSLATDMQTLVQVGLLGAYQPGRHPGIETRHLTYVYMNRTASDAAMDLLRYYDSRALEDGFSTLVNDLHALLPSPNNPLSRNPSTSNPEDRRAPFPNDQFLYETQIWAIYKRYMTHFFHPPGMLPHTRTFPLGPSCRLTLAACLTSLAYQHILRHSWPTAHTIGRAALYIAHQVEIVDNLSLRRRKDVLVMLVYAYLEILPAEFSLADFQILWEHGTIDQLRYRVQGGGTRVQGYVEMGRVLLGRCQALHEMYGAQYGDRDPVWEMLFGAP</sequence>
<evidence type="ECO:0000313" key="3">
    <source>
        <dbReference type="Proteomes" id="UP001286456"/>
    </source>
</evidence>
<name>A0AAE0IE84_9PEZI</name>
<feature type="compositionally biased region" description="Low complexity" evidence="1">
    <location>
        <begin position="164"/>
        <end position="176"/>
    </location>
</feature>
<organism evidence="2 3">
    <name type="scientific">Cercophora scortea</name>
    <dbReference type="NCBI Taxonomy" id="314031"/>
    <lineage>
        <taxon>Eukaryota</taxon>
        <taxon>Fungi</taxon>
        <taxon>Dikarya</taxon>
        <taxon>Ascomycota</taxon>
        <taxon>Pezizomycotina</taxon>
        <taxon>Sordariomycetes</taxon>
        <taxon>Sordariomycetidae</taxon>
        <taxon>Sordariales</taxon>
        <taxon>Lasiosphaeriaceae</taxon>
        <taxon>Cercophora</taxon>
    </lineage>
</organism>
<feature type="region of interest" description="Disordered" evidence="1">
    <location>
        <begin position="164"/>
        <end position="185"/>
    </location>
</feature>
<dbReference type="EMBL" id="JAUEPO010000004">
    <property type="protein sequence ID" value="KAK3323318.1"/>
    <property type="molecule type" value="Genomic_DNA"/>
</dbReference>
<comment type="caution">
    <text evidence="2">The sequence shown here is derived from an EMBL/GenBank/DDBJ whole genome shotgun (WGS) entry which is preliminary data.</text>
</comment>
<reference evidence="2" key="1">
    <citation type="journal article" date="2023" name="Mol. Phylogenet. Evol.">
        <title>Genome-scale phylogeny and comparative genomics of the fungal order Sordariales.</title>
        <authorList>
            <person name="Hensen N."/>
            <person name="Bonometti L."/>
            <person name="Westerberg I."/>
            <person name="Brannstrom I.O."/>
            <person name="Guillou S."/>
            <person name="Cros-Aarteil S."/>
            <person name="Calhoun S."/>
            <person name="Haridas S."/>
            <person name="Kuo A."/>
            <person name="Mondo S."/>
            <person name="Pangilinan J."/>
            <person name="Riley R."/>
            <person name="LaButti K."/>
            <person name="Andreopoulos B."/>
            <person name="Lipzen A."/>
            <person name="Chen C."/>
            <person name="Yan M."/>
            <person name="Daum C."/>
            <person name="Ng V."/>
            <person name="Clum A."/>
            <person name="Steindorff A."/>
            <person name="Ohm R.A."/>
            <person name="Martin F."/>
            <person name="Silar P."/>
            <person name="Natvig D.O."/>
            <person name="Lalanne C."/>
            <person name="Gautier V."/>
            <person name="Ament-Velasquez S.L."/>
            <person name="Kruys A."/>
            <person name="Hutchinson M.I."/>
            <person name="Powell A.J."/>
            <person name="Barry K."/>
            <person name="Miller A.N."/>
            <person name="Grigoriev I.V."/>
            <person name="Debuchy R."/>
            <person name="Gladieux P."/>
            <person name="Hiltunen Thoren M."/>
            <person name="Johannesson H."/>
        </authorList>
    </citation>
    <scope>NUCLEOTIDE SEQUENCE</scope>
    <source>
        <strain evidence="2">SMH4131-1</strain>
    </source>
</reference>
<keyword evidence="3" id="KW-1185">Reference proteome</keyword>
<protein>
    <submittedName>
        <fullName evidence="2">Uncharacterized protein</fullName>
    </submittedName>
</protein>